<dbReference type="NCBIfam" id="NF040584">
    <property type="entry name" value="STY4534_fam"/>
    <property type="match status" value="1"/>
</dbReference>
<dbReference type="InterPro" id="IPR021960">
    <property type="entry name" value="DUF3577"/>
</dbReference>
<protein>
    <submittedName>
        <fullName evidence="1">Protein of uncharacterized function (DUF3577)</fullName>
    </submittedName>
</protein>
<evidence type="ECO:0000313" key="1">
    <source>
        <dbReference type="EMBL" id="STY61315.1"/>
    </source>
</evidence>
<gene>
    <name evidence="1" type="ORF">NCTC10638_02526</name>
</gene>
<sequence>MTTQTSTQKNYFNLHTTGIGYLSNIRTVTPKKGDEFLACTIGALIGEAGEGAKAEYRYFDCKVVGEAAIDLVNRAKASVEADKKVLISFVLADLWTDTFTYQKDGKNHKKGDTGVMLKARLIRIKSVKIDGVVKYKNQKK</sequence>
<evidence type="ECO:0000313" key="2">
    <source>
        <dbReference type="Proteomes" id="UP000254802"/>
    </source>
</evidence>
<proteinExistence type="predicted"/>
<organism evidence="1 2">
    <name type="scientific">Mannheimia haemolytica</name>
    <name type="common">Pasteurella haemolytica</name>
    <dbReference type="NCBI Taxonomy" id="75985"/>
    <lineage>
        <taxon>Bacteria</taxon>
        <taxon>Pseudomonadati</taxon>
        <taxon>Pseudomonadota</taxon>
        <taxon>Gammaproteobacteria</taxon>
        <taxon>Pasteurellales</taxon>
        <taxon>Pasteurellaceae</taxon>
        <taxon>Mannheimia</taxon>
    </lineage>
</organism>
<reference evidence="1 2" key="1">
    <citation type="submission" date="2018-06" db="EMBL/GenBank/DDBJ databases">
        <authorList>
            <consortium name="Pathogen Informatics"/>
            <person name="Doyle S."/>
        </authorList>
    </citation>
    <scope>NUCLEOTIDE SEQUENCE [LARGE SCALE GENOMIC DNA]</scope>
    <source>
        <strain evidence="1 2">NCTC10638</strain>
    </source>
</reference>
<dbReference type="Proteomes" id="UP000254802">
    <property type="component" value="Unassembled WGS sequence"/>
</dbReference>
<dbReference type="AlphaFoldDB" id="A0A378N100"/>
<name>A0A378N100_MANHA</name>
<dbReference type="EMBL" id="UGPN01000002">
    <property type="protein sequence ID" value="STY61315.1"/>
    <property type="molecule type" value="Genomic_DNA"/>
</dbReference>
<dbReference type="Pfam" id="PF12101">
    <property type="entry name" value="DUF3577"/>
    <property type="match status" value="1"/>
</dbReference>
<accession>A0A378N100</accession>